<evidence type="ECO:0000256" key="3">
    <source>
        <dbReference type="ARBA" id="ARBA00022603"/>
    </source>
</evidence>
<dbReference type="Pfam" id="PF05033">
    <property type="entry name" value="Pre-SET"/>
    <property type="match status" value="1"/>
</dbReference>
<dbReference type="PANTHER" id="PTHR46223:SF3">
    <property type="entry name" value="HISTONE-LYSINE N-METHYLTRANSFERASE SET-23"/>
    <property type="match status" value="1"/>
</dbReference>
<evidence type="ECO:0000256" key="1">
    <source>
        <dbReference type="ARBA" id="ARBA00004286"/>
    </source>
</evidence>
<evidence type="ECO:0000313" key="11">
    <source>
        <dbReference type="EMBL" id="KAK6732905.1"/>
    </source>
</evidence>
<name>A0ABR1C567_NECAM</name>
<comment type="caution">
    <text evidence="11">The sequence shown here is derived from an EMBL/GenBank/DDBJ whole genome shotgun (WGS) entry which is preliminary data.</text>
</comment>
<dbReference type="InterPro" id="IPR001214">
    <property type="entry name" value="SET_dom"/>
</dbReference>
<evidence type="ECO:0000256" key="4">
    <source>
        <dbReference type="ARBA" id="ARBA00022679"/>
    </source>
</evidence>
<evidence type="ECO:0000259" key="10">
    <source>
        <dbReference type="PROSITE" id="PS50867"/>
    </source>
</evidence>
<feature type="domain" description="Pre-SET" evidence="10">
    <location>
        <begin position="461"/>
        <end position="524"/>
    </location>
</feature>
<accession>A0ABR1C567</accession>
<proteinExistence type="predicted"/>
<comment type="subcellular location">
    <subcellularLocation>
        <location evidence="1">Chromosome</location>
    </subcellularLocation>
</comment>
<dbReference type="Proteomes" id="UP001303046">
    <property type="component" value="Unassembled WGS sequence"/>
</dbReference>
<sequence length="671" mass="74550">MAAAAAFYSDVDNSSRMELTSRWLYHPNSGSCSSEHVSDVSSSAMSDSSHSSTSNDSVNYNRTLSANSQEEFKLCRFAAETPRNINAVWGEGGTTESTSFFERGELQKGYVEVPIHSDVLFVNLPGRIVSALVQSRRIVVEGDGKIRSLPFALDEFNNLAPHTDDGINPLQRRVLHALEKETSTKTFVSCDQADKGKENEENNSVSDNETSGSLVDSTMASLSLASSGASKENEVSSIDSKGSDQKDLLCAIGLSSDQIDRLYNAPVWTPMLRKKSEDEEEESTAGEDQSMSADPSERSWEIAAILRPQITKKGSVIKEKEYLVVWKDWPWYDQWSLTPESFDGDGKRMAAADTRERLVSQMAAYMQQKDKKGFDEMFPSFGRRHDFTNWYRVHLRVVEQAINDELEDLGMAPIYIENWTNDERALINVKYLTRCALSVLNYREVKATGRSLRLQYPDEGAGCNCKDGICTSSCPCIKLMGRDQIRMRSSGKVDVEKLAEATTVECGTTCSCTSDCPSRFAERGRKVPLVVMYTTAKGWSVFAPQIIPAGTFLGVYTGEIIPLCSAISQGISTSYQFTNIHQIPGTKQYVVDASRMGNETRYFNHACGDAANLKAVSLLSRGNLLTNNMLFFTKRMIAKGEELTFSYRGKDMEEQKSGIRCLCTPGCQNRL</sequence>
<evidence type="ECO:0000313" key="12">
    <source>
        <dbReference type="Proteomes" id="UP001303046"/>
    </source>
</evidence>
<dbReference type="Pfam" id="PF00856">
    <property type="entry name" value="SET"/>
    <property type="match status" value="1"/>
</dbReference>
<dbReference type="Gene3D" id="2.170.270.10">
    <property type="entry name" value="SET domain"/>
    <property type="match status" value="1"/>
</dbReference>
<evidence type="ECO:0000256" key="2">
    <source>
        <dbReference type="ARBA" id="ARBA00022454"/>
    </source>
</evidence>
<keyword evidence="2" id="KW-0158">Chromosome</keyword>
<keyword evidence="3" id="KW-0489">Methyltransferase</keyword>
<feature type="domain" description="SET" evidence="9">
    <location>
        <begin position="528"/>
        <end position="648"/>
    </location>
</feature>
<dbReference type="PROSITE" id="PS50867">
    <property type="entry name" value="PRE_SET"/>
    <property type="match status" value="1"/>
</dbReference>
<evidence type="ECO:0000259" key="9">
    <source>
        <dbReference type="PROSITE" id="PS50280"/>
    </source>
</evidence>
<evidence type="ECO:0008006" key="13">
    <source>
        <dbReference type="Google" id="ProtNLM"/>
    </source>
</evidence>
<keyword evidence="6" id="KW-0479">Metal-binding</keyword>
<dbReference type="PANTHER" id="PTHR46223">
    <property type="entry name" value="HISTONE-LYSINE N-METHYLTRANSFERASE SUV39H"/>
    <property type="match status" value="1"/>
</dbReference>
<organism evidence="11 12">
    <name type="scientific">Necator americanus</name>
    <name type="common">Human hookworm</name>
    <dbReference type="NCBI Taxonomy" id="51031"/>
    <lineage>
        <taxon>Eukaryota</taxon>
        <taxon>Metazoa</taxon>
        <taxon>Ecdysozoa</taxon>
        <taxon>Nematoda</taxon>
        <taxon>Chromadorea</taxon>
        <taxon>Rhabditida</taxon>
        <taxon>Rhabditina</taxon>
        <taxon>Rhabditomorpha</taxon>
        <taxon>Strongyloidea</taxon>
        <taxon>Ancylostomatidae</taxon>
        <taxon>Bunostominae</taxon>
        <taxon>Necator</taxon>
    </lineage>
</organism>
<keyword evidence="5" id="KW-0949">S-adenosyl-L-methionine</keyword>
<gene>
    <name evidence="11" type="primary">Necator_chrII.g4758</name>
    <name evidence="11" type="ORF">RB195_016966</name>
</gene>
<dbReference type="InterPro" id="IPR046341">
    <property type="entry name" value="SET_dom_sf"/>
</dbReference>
<keyword evidence="4" id="KW-0808">Transferase</keyword>
<evidence type="ECO:0000256" key="8">
    <source>
        <dbReference type="SAM" id="MobiDB-lite"/>
    </source>
</evidence>
<dbReference type="SUPFAM" id="SSF82199">
    <property type="entry name" value="SET domain"/>
    <property type="match status" value="1"/>
</dbReference>
<feature type="region of interest" description="Disordered" evidence="8">
    <location>
        <begin position="273"/>
        <end position="296"/>
    </location>
</feature>
<evidence type="ECO:0000256" key="6">
    <source>
        <dbReference type="ARBA" id="ARBA00022723"/>
    </source>
</evidence>
<evidence type="ECO:0000256" key="5">
    <source>
        <dbReference type="ARBA" id="ARBA00022691"/>
    </source>
</evidence>
<feature type="region of interest" description="Disordered" evidence="8">
    <location>
        <begin position="186"/>
        <end position="214"/>
    </location>
</feature>
<dbReference type="InterPro" id="IPR007728">
    <property type="entry name" value="Pre-SET_dom"/>
</dbReference>
<feature type="compositionally biased region" description="Low complexity" evidence="8">
    <location>
        <begin position="202"/>
        <end position="211"/>
    </location>
</feature>
<dbReference type="InterPro" id="IPR050973">
    <property type="entry name" value="H3K9_Histone-Lys_N-MTase"/>
</dbReference>
<dbReference type="SMART" id="SM00317">
    <property type="entry name" value="SET"/>
    <property type="match status" value="1"/>
</dbReference>
<dbReference type="PROSITE" id="PS50280">
    <property type="entry name" value="SET"/>
    <property type="match status" value="1"/>
</dbReference>
<keyword evidence="12" id="KW-1185">Reference proteome</keyword>
<feature type="region of interest" description="Disordered" evidence="8">
    <location>
        <begin position="36"/>
        <end position="60"/>
    </location>
</feature>
<keyword evidence="7" id="KW-0862">Zinc</keyword>
<dbReference type="EMBL" id="JAVFWL010000002">
    <property type="protein sequence ID" value="KAK6732905.1"/>
    <property type="molecule type" value="Genomic_DNA"/>
</dbReference>
<reference evidence="11 12" key="1">
    <citation type="submission" date="2023-08" db="EMBL/GenBank/DDBJ databases">
        <title>A Necator americanus chromosomal reference genome.</title>
        <authorList>
            <person name="Ilik V."/>
            <person name="Petrzelkova K.J."/>
            <person name="Pardy F."/>
            <person name="Fuh T."/>
            <person name="Niatou-Singa F.S."/>
            <person name="Gouil Q."/>
            <person name="Baker L."/>
            <person name="Ritchie M.E."/>
            <person name="Jex A.R."/>
            <person name="Gazzola D."/>
            <person name="Li H."/>
            <person name="Toshio Fujiwara R."/>
            <person name="Zhan B."/>
            <person name="Aroian R.V."/>
            <person name="Pafco B."/>
            <person name="Schwarz E.M."/>
        </authorList>
    </citation>
    <scope>NUCLEOTIDE SEQUENCE [LARGE SCALE GENOMIC DNA]</scope>
    <source>
        <strain evidence="11 12">Aroian</strain>
        <tissue evidence="11">Whole animal</tissue>
    </source>
</reference>
<evidence type="ECO:0000256" key="7">
    <source>
        <dbReference type="ARBA" id="ARBA00022833"/>
    </source>
</evidence>
<feature type="compositionally biased region" description="Low complexity" evidence="8">
    <location>
        <begin position="36"/>
        <end position="58"/>
    </location>
</feature>
<protein>
    <recommendedName>
        <fullName evidence="13">SET domain protein</fullName>
    </recommendedName>
</protein>